<accession>A0A934V1B6</accession>
<sequence length="183" mass="20748">MYYARNVSVSAVVRTTPHLRAALDALAALDLPDAWIGAGALRNAVWDVMHGRAPERPSDVDVVYFDPEDDGFQEHRIEAELSRRAPAFVWEVRNQTRMHARHGHAPYRCTAEAISYWVETATAVAVRQIGTDRYEFLAPHGLGDLESLRLRAVSSDDRTTRALSERAARKRWVERWPLLSIES</sequence>
<organism evidence="1 2">
    <name type="scientific">Rhodovibrio salinarum</name>
    <dbReference type="NCBI Taxonomy" id="1087"/>
    <lineage>
        <taxon>Bacteria</taxon>
        <taxon>Pseudomonadati</taxon>
        <taxon>Pseudomonadota</taxon>
        <taxon>Alphaproteobacteria</taxon>
        <taxon>Rhodospirillales</taxon>
        <taxon>Rhodovibrionaceae</taxon>
        <taxon>Rhodovibrio</taxon>
    </lineage>
</organism>
<dbReference type="EMBL" id="NRRE01000026">
    <property type="protein sequence ID" value="MBK1697994.1"/>
    <property type="molecule type" value="Genomic_DNA"/>
</dbReference>
<name>A0A934V1B6_9PROT</name>
<protein>
    <recommendedName>
        <fullName evidence="3">Nucleotidyltransferase family protein</fullName>
    </recommendedName>
</protein>
<evidence type="ECO:0000313" key="1">
    <source>
        <dbReference type="EMBL" id="MBK1697994.1"/>
    </source>
</evidence>
<gene>
    <name evidence="1" type="ORF">CKO21_12165</name>
</gene>
<dbReference type="RefSeq" id="WP_027288843.1">
    <property type="nucleotide sequence ID" value="NZ_NRRE01000026.1"/>
</dbReference>
<evidence type="ECO:0008006" key="3">
    <source>
        <dbReference type="Google" id="ProtNLM"/>
    </source>
</evidence>
<keyword evidence="2" id="KW-1185">Reference proteome</keyword>
<proteinExistence type="predicted"/>
<dbReference type="InterPro" id="IPR009267">
    <property type="entry name" value="NTP_transf_6"/>
</dbReference>
<comment type="caution">
    <text evidence="1">The sequence shown here is derived from an EMBL/GenBank/DDBJ whole genome shotgun (WGS) entry which is preliminary data.</text>
</comment>
<dbReference type="Proteomes" id="UP000778970">
    <property type="component" value="Unassembled WGS sequence"/>
</dbReference>
<reference evidence="1" key="1">
    <citation type="submission" date="2017-08" db="EMBL/GenBank/DDBJ databases">
        <authorList>
            <person name="Imhoff J.F."/>
            <person name="Rahn T."/>
            <person name="Kuenzel S."/>
            <person name="Neulinger S.C."/>
        </authorList>
    </citation>
    <scope>NUCLEOTIDE SEQUENCE</scope>
    <source>
        <strain evidence="1">DSM 9154</strain>
    </source>
</reference>
<dbReference type="PANTHER" id="PTHR39166">
    <property type="entry name" value="BLL1166 PROTEIN"/>
    <property type="match status" value="1"/>
</dbReference>
<evidence type="ECO:0000313" key="2">
    <source>
        <dbReference type="Proteomes" id="UP000778970"/>
    </source>
</evidence>
<reference evidence="1" key="2">
    <citation type="journal article" date="2020" name="Microorganisms">
        <title>Osmotic Adaptation and Compatible Solute Biosynthesis of Phototrophic Bacteria as Revealed from Genome Analyses.</title>
        <authorList>
            <person name="Imhoff J.F."/>
            <person name="Rahn T."/>
            <person name="Kunzel S."/>
            <person name="Keller A."/>
            <person name="Neulinger S.C."/>
        </authorList>
    </citation>
    <scope>NUCLEOTIDE SEQUENCE</scope>
    <source>
        <strain evidence="1">DSM 9154</strain>
    </source>
</reference>
<dbReference type="AlphaFoldDB" id="A0A934V1B6"/>
<dbReference type="Pfam" id="PF06042">
    <property type="entry name" value="NTP_transf_6"/>
    <property type="match status" value="1"/>
</dbReference>
<dbReference type="PANTHER" id="PTHR39166:SF1">
    <property type="entry name" value="BLL1166 PROTEIN"/>
    <property type="match status" value="1"/>
</dbReference>